<organism evidence="1 2">
    <name type="scientific">Araneus ventricosus</name>
    <name type="common">Orbweaver spider</name>
    <name type="synonym">Epeira ventricosa</name>
    <dbReference type="NCBI Taxonomy" id="182803"/>
    <lineage>
        <taxon>Eukaryota</taxon>
        <taxon>Metazoa</taxon>
        <taxon>Ecdysozoa</taxon>
        <taxon>Arthropoda</taxon>
        <taxon>Chelicerata</taxon>
        <taxon>Arachnida</taxon>
        <taxon>Araneae</taxon>
        <taxon>Araneomorphae</taxon>
        <taxon>Entelegynae</taxon>
        <taxon>Araneoidea</taxon>
        <taxon>Araneidae</taxon>
        <taxon>Araneus</taxon>
    </lineage>
</organism>
<gene>
    <name evidence="1" type="ORF">AVEN_16276_1</name>
</gene>
<accession>A0A4Y2LW57</accession>
<sequence>MHKVHFTEDLPCTRVFLLHVKSYVVGQTSSSCCGVEVRAEPSSLSSNRGSKLRGPSQNIPCVISKRDVNITKPSKIKMICQVCHPGKQLTFRILEASPVDQQKIPHFTFINSP</sequence>
<dbReference type="PROSITE" id="PS51257">
    <property type="entry name" value="PROKAR_LIPOPROTEIN"/>
    <property type="match status" value="1"/>
</dbReference>
<dbReference type="EMBL" id="BGPR01006294">
    <property type="protein sequence ID" value="GBN17756.1"/>
    <property type="molecule type" value="Genomic_DNA"/>
</dbReference>
<reference evidence="1 2" key="1">
    <citation type="journal article" date="2019" name="Sci. Rep.">
        <title>Orb-weaving spider Araneus ventricosus genome elucidates the spidroin gene catalogue.</title>
        <authorList>
            <person name="Kono N."/>
            <person name="Nakamura H."/>
            <person name="Ohtoshi R."/>
            <person name="Moran D.A.P."/>
            <person name="Shinohara A."/>
            <person name="Yoshida Y."/>
            <person name="Fujiwara M."/>
            <person name="Mori M."/>
            <person name="Tomita M."/>
            <person name="Arakawa K."/>
        </authorList>
    </citation>
    <scope>NUCLEOTIDE SEQUENCE [LARGE SCALE GENOMIC DNA]</scope>
</reference>
<comment type="caution">
    <text evidence="1">The sequence shown here is derived from an EMBL/GenBank/DDBJ whole genome shotgun (WGS) entry which is preliminary data.</text>
</comment>
<dbReference type="AlphaFoldDB" id="A0A4Y2LW57"/>
<evidence type="ECO:0000313" key="2">
    <source>
        <dbReference type="Proteomes" id="UP000499080"/>
    </source>
</evidence>
<evidence type="ECO:0000313" key="1">
    <source>
        <dbReference type="EMBL" id="GBN17756.1"/>
    </source>
</evidence>
<dbReference type="Proteomes" id="UP000499080">
    <property type="component" value="Unassembled WGS sequence"/>
</dbReference>
<proteinExistence type="predicted"/>
<name>A0A4Y2LW57_ARAVE</name>
<keyword evidence="2" id="KW-1185">Reference proteome</keyword>
<protein>
    <submittedName>
        <fullName evidence="1">Uncharacterized protein</fullName>
    </submittedName>
</protein>